<comment type="subcellular location">
    <subcellularLocation>
        <location evidence="1">Cell membrane</location>
        <topology evidence="1">Multi-pass membrane protein</topology>
    </subcellularLocation>
</comment>
<gene>
    <name evidence="7" type="ORF">Hsar01_02104</name>
</gene>
<accession>A0ABP9US92</accession>
<name>A0ABP9US92_9BACT</name>
<proteinExistence type="predicted"/>
<evidence type="ECO:0000256" key="5">
    <source>
        <dbReference type="ARBA" id="ARBA00023136"/>
    </source>
</evidence>
<feature type="transmembrane region" description="Helical" evidence="6">
    <location>
        <begin position="92"/>
        <end position="115"/>
    </location>
</feature>
<sequence>MSAPAHPLPNPNEISREDREAIKRSQRIYLLVGLILFCGTIATAAVATIPWLDVGEHGFDKWDCLLGLAIAVTKASFVAAVFMHLNHEKKLVYFLLGLGAIHAAGVFIGTGWHFANMIHNDYFYQAPIAPESDNITHNH</sequence>
<evidence type="ECO:0000256" key="3">
    <source>
        <dbReference type="ARBA" id="ARBA00022692"/>
    </source>
</evidence>
<evidence type="ECO:0000256" key="4">
    <source>
        <dbReference type="ARBA" id="ARBA00022989"/>
    </source>
</evidence>
<evidence type="ECO:0000256" key="1">
    <source>
        <dbReference type="ARBA" id="ARBA00004651"/>
    </source>
</evidence>
<dbReference type="RefSeq" id="WP_353567007.1">
    <property type="nucleotide sequence ID" value="NZ_BAABRI010000010.1"/>
</dbReference>
<dbReference type="Proteomes" id="UP001476282">
    <property type="component" value="Unassembled WGS sequence"/>
</dbReference>
<dbReference type="EMBL" id="BAABRI010000010">
    <property type="protein sequence ID" value="GAA5482879.1"/>
    <property type="molecule type" value="Genomic_DNA"/>
</dbReference>
<keyword evidence="5 6" id="KW-0472">Membrane</keyword>
<keyword evidence="8" id="KW-1185">Reference proteome</keyword>
<keyword evidence="4 6" id="KW-1133">Transmembrane helix</keyword>
<keyword evidence="2" id="KW-1003">Cell membrane</keyword>
<evidence type="ECO:0000313" key="7">
    <source>
        <dbReference type="EMBL" id="GAA5482879.1"/>
    </source>
</evidence>
<feature type="transmembrane region" description="Helical" evidence="6">
    <location>
        <begin position="28"/>
        <end position="52"/>
    </location>
</feature>
<dbReference type="InterPro" id="IPR005171">
    <property type="entry name" value="Cyt_c_oxidase_su4_prok"/>
</dbReference>
<evidence type="ECO:0000256" key="2">
    <source>
        <dbReference type="ARBA" id="ARBA00022475"/>
    </source>
</evidence>
<organism evidence="7 8">
    <name type="scientific">Haloferula sargassicola</name>
    <dbReference type="NCBI Taxonomy" id="490096"/>
    <lineage>
        <taxon>Bacteria</taxon>
        <taxon>Pseudomonadati</taxon>
        <taxon>Verrucomicrobiota</taxon>
        <taxon>Verrucomicrobiia</taxon>
        <taxon>Verrucomicrobiales</taxon>
        <taxon>Verrucomicrobiaceae</taxon>
        <taxon>Haloferula</taxon>
    </lineage>
</organism>
<keyword evidence="3 6" id="KW-0812">Transmembrane</keyword>
<comment type="caution">
    <text evidence="7">The sequence shown here is derived from an EMBL/GenBank/DDBJ whole genome shotgun (WGS) entry which is preliminary data.</text>
</comment>
<dbReference type="Pfam" id="PF03626">
    <property type="entry name" value="COX4_pro"/>
    <property type="match status" value="1"/>
</dbReference>
<feature type="transmembrane region" description="Helical" evidence="6">
    <location>
        <begin position="64"/>
        <end position="85"/>
    </location>
</feature>
<evidence type="ECO:0000313" key="8">
    <source>
        <dbReference type="Proteomes" id="UP001476282"/>
    </source>
</evidence>
<reference evidence="7 8" key="1">
    <citation type="submission" date="2024-02" db="EMBL/GenBank/DDBJ databases">
        <title>Haloferula sargassicola NBRC 104335.</title>
        <authorList>
            <person name="Ichikawa N."/>
            <person name="Katano-Makiyama Y."/>
            <person name="Hidaka K."/>
        </authorList>
    </citation>
    <scope>NUCLEOTIDE SEQUENCE [LARGE SCALE GENOMIC DNA]</scope>
    <source>
        <strain evidence="7 8">NBRC 104335</strain>
    </source>
</reference>
<evidence type="ECO:0000256" key="6">
    <source>
        <dbReference type="SAM" id="Phobius"/>
    </source>
</evidence>
<protein>
    <submittedName>
        <fullName evidence="7">Uncharacterized protein</fullName>
    </submittedName>
</protein>